<dbReference type="EMBL" id="SMKI01000397">
    <property type="protein sequence ID" value="TDC67963.1"/>
    <property type="molecule type" value="Genomic_DNA"/>
</dbReference>
<proteinExistence type="predicted"/>
<dbReference type="RefSeq" id="WP_132820968.1">
    <property type="nucleotide sequence ID" value="NZ_SMKI01000397.1"/>
</dbReference>
<dbReference type="AlphaFoldDB" id="A0A4R4T0R8"/>
<accession>A0A4R4T0R8</accession>
<sequence>MTDDPRVATGQGDLHVGDGALDGFAGRLDEIEVSLRDGGITTSTVARLSLDHASFGAGMASLSDLPTRYEAVRARLEGFVRMRQEAMEALGIVTLLSERGYEGVELEQRQRLQAIMAGWEERYAADRPDENPGQR</sequence>
<dbReference type="OrthoDB" id="4227042at2"/>
<name>A0A4R4T0R8_9ACTN</name>
<keyword evidence="2" id="KW-1185">Reference proteome</keyword>
<evidence type="ECO:0000313" key="1">
    <source>
        <dbReference type="EMBL" id="TDC67963.1"/>
    </source>
</evidence>
<evidence type="ECO:0000313" key="2">
    <source>
        <dbReference type="Proteomes" id="UP000295345"/>
    </source>
</evidence>
<protein>
    <submittedName>
        <fullName evidence="1">Uncharacterized protein</fullName>
    </submittedName>
</protein>
<gene>
    <name evidence="1" type="ORF">E1283_28075</name>
</gene>
<reference evidence="1 2" key="1">
    <citation type="submission" date="2019-03" db="EMBL/GenBank/DDBJ databases">
        <title>Draft genome sequences of novel Actinobacteria.</title>
        <authorList>
            <person name="Sahin N."/>
            <person name="Ay H."/>
            <person name="Saygin H."/>
        </authorList>
    </citation>
    <scope>NUCLEOTIDE SEQUENCE [LARGE SCALE GENOMIC DNA]</scope>
    <source>
        <strain evidence="1 2">DSM 41900</strain>
    </source>
</reference>
<comment type="caution">
    <text evidence="1">The sequence shown here is derived from an EMBL/GenBank/DDBJ whole genome shotgun (WGS) entry which is preliminary data.</text>
</comment>
<dbReference type="Proteomes" id="UP000295345">
    <property type="component" value="Unassembled WGS sequence"/>
</dbReference>
<organism evidence="1 2">
    <name type="scientific">Streptomyces hainanensis</name>
    <dbReference type="NCBI Taxonomy" id="402648"/>
    <lineage>
        <taxon>Bacteria</taxon>
        <taxon>Bacillati</taxon>
        <taxon>Actinomycetota</taxon>
        <taxon>Actinomycetes</taxon>
        <taxon>Kitasatosporales</taxon>
        <taxon>Streptomycetaceae</taxon>
        <taxon>Streptomyces</taxon>
    </lineage>
</organism>